<keyword evidence="6 10" id="KW-0663">Pyridoxal phosphate</keyword>
<dbReference type="SUPFAM" id="SSF56752">
    <property type="entry name" value="D-aminoacid aminotransferase-like PLP-dependent enzymes"/>
    <property type="match status" value="1"/>
</dbReference>
<protein>
    <recommendedName>
        <fullName evidence="11">Branched-chain-amino-acid aminotransferase</fullName>
        <ecNumber evidence="11">2.6.1.42</ecNumber>
    </recommendedName>
</protein>
<comment type="similarity">
    <text evidence="2 9">Belongs to the class-IV pyridoxal-phosphate-dependent aminotransferase family.</text>
</comment>
<dbReference type="NCBIfam" id="NF009897">
    <property type="entry name" value="PRK13357.1"/>
    <property type="match status" value="1"/>
</dbReference>
<evidence type="ECO:0000256" key="9">
    <source>
        <dbReference type="RuleBase" id="RU004106"/>
    </source>
</evidence>
<dbReference type="EMBL" id="JABBWM010000023">
    <property type="protein sequence ID" value="KAG2109589.1"/>
    <property type="molecule type" value="Genomic_DNA"/>
</dbReference>
<keyword evidence="3 11" id="KW-0032">Aminotransferase</keyword>
<dbReference type="Gene3D" id="3.30.470.10">
    <property type="match status" value="1"/>
</dbReference>
<dbReference type="OrthoDB" id="1732691at2759"/>
<dbReference type="Gene3D" id="3.20.10.10">
    <property type="entry name" value="D-amino Acid Aminotransferase, subunit A, domain 2"/>
    <property type="match status" value="1"/>
</dbReference>
<evidence type="ECO:0000256" key="1">
    <source>
        <dbReference type="ARBA" id="ARBA00001933"/>
    </source>
</evidence>
<dbReference type="GO" id="GO:0009099">
    <property type="term" value="P:L-valine biosynthetic process"/>
    <property type="evidence" value="ECO:0007669"/>
    <property type="project" value="TreeGrafter"/>
</dbReference>
<proteinExistence type="inferred from homology"/>
<dbReference type="NCBIfam" id="TIGR01123">
    <property type="entry name" value="ilvE_II"/>
    <property type="match status" value="1"/>
</dbReference>
<comment type="caution">
    <text evidence="12">The sequence shown here is derived from an EMBL/GenBank/DDBJ whole genome shotgun (WGS) entry which is preliminary data.</text>
</comment>
<dbReference type="EC" id="2.6.1.42" evidence="11"/>
<evidence type="ECO:0000256" key="2">
    <source>
        <dbReference type="ARBA" id="ARBA00009320"/>
    </source>
</evidence>
<keyword evidence="4 11" id="KW-0028">Amino-acid biosynthesis</keyword>
<dbReference type="CDD" id="cd01557">
    <property type="entry name" value="BCAT_beta_family"/>
    <property type="match status" value="1"/>
</dbReference>
<comment type="catalytic activity">
    <reaction evidence="11">
        <text>L-isoleucine + 2-oxoglutarate = (S)-3-methyl-2-oxopentanoate + L-glutamate</text>
        <dbReference type="Rhea" id="RHEA:24801"/>
        <dbReference type="ChEBI" id="CHEBI:16810"/>
        <dbReference type="ChEBI" id="CHEBI:29985"/>
        <dbReference type="ChEBI" id="CHEBI:35146"/>
        <dbReference type="ChEBI" id="CHEBI:58045"/>
        <dbReference type="EC" id="2.6.1.42"/>
    </reaction>
</comment>
<evidence type="ECO:0000256" key="11">
    <source>
        <dbReference type="RuleBase" id="RU004517"/>
    </source>
</evidence>
<evidence type="ECO:0000256" key="4">
    <source>
        <dbReference type="ARBA" id="ARBA00022605"/>
    </source>
</evidence>
<name>A0A9P7F7C4_9AGAM</name>
<dbReference type="GO" id="GO:0009098">
    <property type="term" value="P:L-leucine biosynthetic process"/>
    <property type="evidence" value="ECO:0007669"/>
    <property type="project" value="TreeGrafter"/>
</dbReference>
<dbReference type="InterPro" id="IPR033939">
    <property type="entry name" value="BCAT_family"/>
</dbReference>
<comment type="catalytic activity">
    <reaction evidence="11">
        <text>L-leucine + 2-oxoglutarate = 4-methyl-2-oxopentanoate + L-glutamate</text>
        <dbReference type="Rhea" id="RHEA:18321"/>
        <dbReference type="ChEBI" id="CHEBI:16810"/>
        <dbReference type="ChEBI" id="CHEBI:17865"/>
        <dbReference type="ChEBI" id="CHEBI:29985"/>
        <dbReference type="ChEBI" id="CHEBI:57427"/>
        <dbReference type="EC" id="2.6.1.42"/>
    </reaction>
</comment>
<evidence type="ECO:0000256" key="8">
    <source>
        <dbReference type="PIRSR" id="PIRSR006468-1"/>
    </source>
</evidence>
<dbReference type="FunFam" id="3.20.10.10:FF:000004">
    <property type="entry name" value="Branched-chain-amino-acid aminotransferase"/>
    <property type="match status" value="1"/>
</dbReference>
<dbReference type="PANTHER" id="PTHR11825">
    <property type="entry name" value="SUBGROUP IIII AMINOTRANSFERASE"/>
    <property type="match status" value="1"/>
</dbReference>
<evidence type="ECO:0000256" key="5">
    <source>
        <dbReference type="ARBA" id="ARBA00022679"/>
    </source>
</evidence>
<sequence>MSSVRLSFHFTRLTQSATRSSWRATATGSRYMSQNISTTEEAAVSLDIEPSRLTVTKTMSPKELPASKNLMFGRTFSDHMLKIRWTDATGWEAPSIEPFGTINLSPGATVLHYAQSLFEGMKAYRHEDGTVTMFRPDMNMKRMNNSAKRLALPAFDGNALLECIKELISLDRQWIPKESGHSLYIRPTLIGTNGTLGVAPPTEALLFVITSPVGPYYPHGFKPVPLHGTTEYIRAAPGGTGAYKLAANYAPGVVAQKSAAKQGYAQNLWLHGPEHWLTEVGTMNLFAVIKDKDGITELITPPLDGMILPGVTRDSVLALARNHTSGVKRLGGLPDVIKVSERPINMGEIIQSSKEGRLVELFGTGTAAVVTPVDRIGYNGGDVTIPTGKDGMGPISEPLWAELVGIQTGAIKSNWNYVVAQ</sequence>
<dbReference type="Pfam" id="PF01063">
    <property type="entry name" value="Aminotran_4"/>
    <property type="match status" value="1"/>
</dbReference>
<dbReference type="InterPro" id="IPR005786">
    <property type="entry name" value="B_amino_transII"/>
</dbReference>
<dbReference type="RefSeq" id="XP_041293534.1">
    <property type="nucleotide sequence ID" value="XM_041443206.1"/>
</dbReference>
<organism evidence="12 13">
    <name type="scientific">Suillus discolor</name>
    <dbReference type="NCBI Taxonomy" id="1912936"/>
    <lineage>
        <taxon>Eukaryota</taxon>
        <taxon>Fungi</taxon>
        <taxon>Dikarya</taxon>
        <taxon>Basidiomycota</taxon>
        <taxon>Agaricomycotina</taxon>
        <taxon>Agaricomycetes</taxon>
        <taxon>Agaricomycetidae</taxon>
        <taxon>Boletales</taxon>
        <taxon>Suillineae</taxon>
        <taxon>Suillaceae</taxon>
        <taxon>Suillus</taxon>
    </lineage>
</organism>
<keyword evidence="5 11" id="KW-0808">Transferase</keyword>
<dbReference type="InterPro" id="IPR043131">
    <property type="entry name" value="BCAT-like_N"/>
</dbReference>
<dbReference type="InterPro" id="IPR043132">
    <property type="entry name" value="BCAT-like_C"/>
</dbReference>
<dbReference type="GeneID" id="64705465"/>
<evidence type="ECO:0000256" key="3">
    <source>
        <dbReference type="ARBA" id="ARBA00022576"/>
    </source>
</evidence>
<keyword evidence="13" id="KW-1185">Reference proteome</keyword>
<accession>A0A9P7F7C4</accession>
<keyword evidence="7 11" id="KW-0100">Branched-chain amino acid biosynthesis</keyword>
<reference evidence="12" key="1">
    <citation type="journal article" date="2020" name="New Phytol.">
        <title>Comparative genomics reveals dynamic genome evolution in host specialist ectomycorrhizal fungi.</title>
        <authorList>
            <person name="Lofgren L.A."/>
            <person name="Nguyen N.H."/>
            <person name="Vilgalys R."/>
            <person name="Ruytinx J."/>
            <person name="Liao H.L."/>
            <person name="Branco S."/>
            <person name="Kuo A."/>
            <person name="LaButti K."/>
            <person name="Lipzen A."/>
            <person name="Andreopoulos W."/>
            <person name="Pangilinan J."/>
            <person name="Riley R."/>
            <person name="Hundley H."/>
            <person name="Na H."/>
            <person name="Barry K."/>
            <person name="Grigoriev I.V."/>
            <person name="Stajich J.E."/>
            <person name="Kennedy P.G."/>
        </authorList>
    </citation>
    <scope>NUCLEOTIDE SEQUENCE</scope>
    <source>
        <strain evidence="12">FC423</strain>
    </source>
</reference>
<dbReference type="GO" id="GO:0005739">
    <property type="term" value="C:mitochondrion"/>
    <property type="evidence" value="ECO:0007669"/>
    <property type="project" value="TreeGrafter"/>
</dbReference>
<dbReference type="InterPro" id="IPR018300">
    <property type="entry name" value="Aminotrans_IV_CS"/>
</dbReference>
<dbReference type="PANTHER" id="PTHR11825:SF44">
    <property type="entry name" value="BRANCHED-CHAIN-AMINO-ACID AMINOTRANSFERASE"/>
    <property type="match status" value="1"/>
</dbReference>
<dbReference type="AlphaFoldDB" id="A0A9P7F7C4"/>
<dbReference type="GO" id="GO:0004084">
    <property type="term" value="F:branched-chain-amino-acid transaminase activity"/>
    <property type="evidence" value="ECO:0007669"/>
    <property type="project" value="UniProtKB-EC"/>
</dbReference>
<dbReference type="Proteomes" id="UP000823399">
    <property type="component" value="Unassembled WGS sequence"/>
</dbReference>
<feature type="modified residue" description="N6-(pyridoxal phosphate)lysine" evidence="8">
    <location>
        <position position="244"/>
    </location>
</feature>
<dbReference type="InterPro" id="IPR036038">
    <property type="entry name" value="Aminotransferase-like"/>
</dbReference>
<evidence type="ECO:0000256" key="10">
    <source>
        <dbReference type="RuleBase" id="RU004516"/>
    </source>
</evidence>
<evidence type="ECO:0000256" key="6">
    <source>
        <dbReference type="ARBA" id="ARBA00022898"/>
    </source>
</evidence>
<comment type="cofactor">
    <cofactor evidence="1 10">
        <name>pyridoxal 5'-phosphate</name>
        <dbReference type="ChEBI" id="CHEBI:597326"/>
    </cofactor>
</comment>
<evidence type="ECO:0000256" key="7">
    <source>
        <dbReference type="ARBA" id="ARBA00023304"/>
    </source>
</evidence>
<dbReference type="InterPro" id="IPR001544">
    <property type="entry name" value="Aminotrans_IV"/>
</dbReference>
<evidence type="ECO:0000313" key="13">
    <source>
        <dbReference type="Proteomes" id="UP000823399"/>
    </source>
</evidence>
<comment type="catalytic activity">
    <reaction evidence="11">
        <text>L-valine + 2-oxoglutarate = 3-methyl-2-oxobutanoate + L-glutamate</text>
        <dbReference type="Rhea" id="RHEA:24813"/>
        <dbReference type="ChEBI" id="CHEBI:11851"/>
        <dbReference type="ChEBI" id="CHEBI:16810"/>
        <dbReference type="ChEBI" id="CHEBI:29985"/>
        <dbReference type="ChEBI" id="CHEBI:57762"/>
        <dbReference type="EC" id="2.6.1.42"/>
    </reaction>
</comment>
<dbReference type="PROSITE" id="PS00770">
    <property type="entry name" value="AA_TRANSFER_CLASS_4"/>
    <property type="match status" value="1"/>
</dbReference>
<gene>
    <name evidence="12" type="ORF">F5147DRAFT_797717</name>
</gene>
<dbReference type="FunFam" id="3.30.470.10:FF:000002">
    <property type="entry name" value="Branched-chain-amino-acid aminotransferase"/>
    <property type="match status" value="1"/>
</dbReference>
<evidence type="ECO:0000313" key="12">
    <source>
        <dbReference type="EMBL" id="KAG2109589.1"/>
    </source>
</evidence>
<dbReference type="PIRSF" id="PIRSF006468">
    <property type="entry name" value="BCAT1"/>
    <property type="match status" value="1"/>
</dbReference>